<feature type="transmembrane region" description="Helical" evidence="6">
    <location>
        <begin position="381"/>
        <end position="401"/>
    </location>
</feature>
<keyword evidence="5 6" id="KW-0472">Membrane</keyword>
<dbReference type="AlphaFoldDB" id="A0A9J6BAF3"/>
<gene>
    <name evidence="8" type="ORF">PVAND_014798</name>
</gene>
<dbReference type="InterPro" id="IPR011701">
    <property type="entry name" value="MFS"/>
</dbReference>
<keyword evidence="9" id="KW-1185">Reference proteome</keyword>
<evidence type="ECO:0000259" key="7">
    <source>
        <dbReference type="PROSITE" id="PS50850"/>
    </source>
</evidence>
<evidence type="ECO:0000256" key="1">
    <source>
        <dbReference type="ARBA" id="ARBA00004141"/>
    </source>
</evidence>
<feature type="transmembrane region" description="Helical" evidence="6">
    <location>
        <begin position="466"/>
        <end position="488"/>
    </location>
</feature>
<keyword evidence="3 6" id="KW-0812">Transmembrane</keyword>
<dbReference type="InterPro" id="IPR020846">
    <property type="entry name" value="MFS_dom"/>
</dbReference>
<feature type="transmembrane region" description="Helical" evidence="6">
    <location>
        <begin position="135"/>
        <end position="157"/>
    </location>
</feature>
<feature type="transmembrane region" description="Helical" evidence="6">
    <location>
        <begin position="111"/>
        <end position="129"/>
    </location>
</feature>
<dbReference type="PANTHER" id="PTHR23511:SF37">
    <property type="entry name" value="MAJOR FACILITATOR SUPERFAMILY (MFS) PROFILE DOMAIN-CONTAINING PROTEIN-RELATED"/>
    <property type="match status" value="1"/>
</dbReference>
<dbReference type="Gene3D" id="1.20.1250.20">
    <property type="entry name" value="MFS general substrate transporter like domains"/>
    <property type="match status" value="1"/>
</dbReference>
<dbReference type="GO" id="GO:0022857">
    <property type="term" value="F:transmembrane transporter activity"/>
    <property type="evidence" value="ECO:0007669"/>
    <property type="project" value="InterPro"/>
</dbReference>
<evidence type="ECO:0000256" key="4">
    <source>
        <dbReference type="ARBA" id="ARBA00022989"/>
    </source>
</evidence>
<evidence type="ECO:0000256" key="5">
    <source>
        <dbReference type="ARBA" id="ARBA00023136"/>
    </source>
</evidence>
<dbReference type="PANTHER" id="PTHR23511">
    <property type="entry name" value="SYNAPTIC VESICLE GLYCOPROTEIN 2"/>
    <property type="match status" value="1"/>
</dbReference>
<feature type="transmembrane region" description="Helical" evidence="6">
    <location>
        <begin position="212"/>
        <end position="231"/>
    </location>
</feature>
<feature type="transmembrane region" description="Helical" evidence="6">
    <location>
        <begin position="87"/>
        <end position="104"/>
    </location>
</feature>
<feature type="transmembrane region" description="Helical" evidence="6">
    <location>
        <begin position="433"/>
        <end position="454"/>
    </location>
</feature>
<evidence type="ECO:0000256" key="3">
    <source>
        <dbReference type="ARBA" id="ARBA00022692"/>
    </source>
</evidence>
<dbReference type="GO" id="GO:0016020">
    <property type="term" value="C:membrane"/>
    <property type="evidence" value="ECO:0007669"/>
    <property type="project" value="UniProtKB-SubCell"/>
</dbReference>
<dbReference type="Pfam" id="PF07690">
    <property type="entry name" value="MFS_1"/>
    <property type="match status" value="1"/>
</dbReference>
<organism evidence="8 9">
    <name type="scientific">Polypedilum vanderplanki</name>
    <name type="common">Sleeping chironomid midge</name>
    <dbReference type="NCBI Taxonomy" id="319348"/>
    <lineage>
        <taxon>Eukaryota</taxon>
        <taxon>Metazoa</taxon>
        <taxon>Ecdysozoa</taxon>
        <taxon>Arthropoda</taxon>
        <taxon>Hexapoda</taxon>
        <taxon>Insecta</taxon>
        <taxon>Pterygota</taxon>
        <taxon>Neoptera</taxon>
        <taxon>Endopterygota</taxon>
        <taxon>Diptera</taxon>
        <taxon>Nematocera</taxon>
        <taxon>Chironomoidea</taxon>
        <taxon>Chironomidae</taxon>
        <taxon>Chironominae</taxon>
        <taxon>Polypedilum</taxon>
        <taxon>Polypedilum</taxon>
    </lineage>
</organism>
<dbReference type="OrthoDB" id="10262656at2759"/>
<name>A0A9J6BAF3_POLVA</name>
<evidence type="ECO:0000313" key="8">
    <source>
        <dbReference type="EMBL" id="KAG5666788.1"/>
    </source>
</evidence>
<dbReference type="SUPFAM" id="SSF103473">
    <property type="entry name" value="MFS general substrate transporter"/>
    <property type="match status" value="1"/>
</dbReference>
<dbReference type="InterPro" id="IPR036259">
    <property type="entry name" value="MFS_trans_sf"/>
</dbReference>
<feature type="transmembrane region" description="Helical" evidence="6">
    <location>
        <begin position="169"/>
        <end position="192"/>
    </location>
</feature>
<evidence type="ECO:0000256" key="2">
    <source>
        <dbReference type="ARBA" id="ARBA00022448"/>
    </source>
</evidence>
<evidence type="ECO:0000256" key="6">
    <source>
        <dbReference type="SAM" id="Phobius"/>
    </source>
</evidence>
<keyword evidence="4 6" id="KW-1133">Transmembrane helix</keyword>
<reference evidence="8" key="1">
    <citation type="submission" date="2021-03" db="EMBL/GenBank/DDBJ databases">
        <title>Chromosome level genome of the anhydrobiotic midge Polypedilum vanderplanki.</title>
        <authorList>
            <person name="Yoshida Y."/>
            <person name="Kikawada T."/>
            <person name="Gusev O."/>
        </authorList>
    </citation>
    <scope>NUCLEOTIDE SEQUENCE</scope>
    <source>
        <strain evidence="8">NIAS01</strain>
        <tissue evidence="8">Whole body or cell culture</tissue>
    </source>
</reference>
<evidence type="ECO:0000313" key="9">
    <source>
        <dbReference type="Proteomes" id="UP001107558"/>
    </source>
</evidence>
<accession>A0A9J6BAF3</accession>
<dbReference type="EMBL" id="JADBJN010000004">
    <property type="protein sequence ID" value="KAG5666788.1"/>
    <property type="molecule type" value="Genomic_DNA"/>
</dbReference>
<feature type="transmembrane region" description="Helical" evidence="6">
    <location>
        <begin position="307"/>
        <end position="327"/>
    </location>
</feature>
<comment type="caution">
    <text evidence="8">The sequence shown here is derived from an EMBL/GenBank/DDBJ whole genome shotgun (WGS) entry which is preliminary data.</text>
</comment>
<feature type="domain" description="Major facilitator superfamily (MFS) profile" evidence="7">
    <location>
        <begin position="43"/>
        <end position="517"/>
    </location>
</feature>
<feature type="transmembrane region" description="Helical" evidence="6">
    <location>
        <begin position="494"/>
        <end position="513"/>
    </location>
</feature>
<protein>
    <recommendedName>
        <fullName evidence="7">Major facilitator superfamily (MFS) profile domain-containing protein</fullName>
    </recommendedName>
</protein>
<keyword evidence="2" id="KW-0813">Transport</keyword>
<sequence>MCKSENLVPSVSEVKIENDKKENLKIINFDEALSRTGFGKFNYFLVILSGIVLTAVLLETLSISFVMPVAEYDLNLTTENKGILSSVAYAGIIASSHLSGFLADTKGRRKIIMFSLLLSFLCTIVSSFIENFWGFAVMRFLCGFFISGSSTTIYAYLGEFHDIRKQSKVVMGAAFVFGIGCICVPLLALLIINQEWSFYISFLDIDYKPWRLFVAVCGSLSLFSGICFIFLPESPKFIHSQGNNEKTLEILRKVYKWNSGKSIKCYEVNEIESDKTNDKKTEKYNWVKKIWHQTAPLFQKDHVKNTFLLCSIQFLIFITSAGLYMFFPEILNRSSEFMQIYPSSRSTICHALEMTKITPNLIETIVNKTSVVKLEIETYEYAFLLEIIYAIGFALIGILVNTLGKLPIIFFILFGCALCAAAVSFVSIMTLSIYLYVILLACGLAVNVITTSTIELFPTNLRAMAISLSLMFGRLGSIFGTNVTSLLLDNYCEFTFLFSFFTLTLSCFLVFHIPNISYRISRECNSSNNTSVS</sequence>
<proteinExistence type="predicted"/>
<dbReference type="PROSITE" id="PS50850">
    <property type="entry name" value="MFS"/>
    <property type="match status" value="1"/>
</dbReference>
<comment type="subcellular location">
    <subcellularLocation>
        <location evidence="1">Membrane</location>
        <topology evidence="1">Multi-pass membrane protein</topology>
    </subcellularLocation>
</comment>
<feature type="transmembrane region" description="Helical" evidence="6">
    <location>
        <begin position="43"/>
        <end position="67"/>
    </location>
</feature>
<feature type="transmembrane region" description="Helical" evidence="6">
    <location>
        <begin position="408"/>
        <end position="427"/>
    </location>
</feature>
<dbReference type="Proteomes" id="UP001107558">
    <property type="component" value="Chromosome 4"/>
</dbReference>